<evidence type="ECO:0000256" key="2">
    <source>
        <dbReference type="SAM" id="Coils"/>
    </source>
</evidence>
<evidence type="ECO:0000313" key="4">
    <source>
        <dbReference type="Proteomes" id="UP000692954"/>
    </source>
</evidence>
<keyword evidence="2" id="KW-0175">Coiled coil</keyword>
<dbReference type="AlphaFoldDB" id="A0A8S1PHX8"/>
<keyword evidence="4" id="KW-1185">Reference proteome</keyword>
<evidence type="ECO:0008006" key="5">
    <source>
        <dbReference type="Google" id="ProtNLM"/>
    </source>
</evidence>
<sequence>MISIACSDSAHHNLAEFFCLNPFCKENRLSCFQCLQTNKHSEHMKDIRKISEIINYFETIQNDCNNLLIQINQFFKQLQTNIEKLIEGIQYKYNISSSKLTQLKGEQISKAITSFISFQDYEQTLLNQLKNNTEVYNQKLDQLIQDLQLNEVDYQNIELQKQFRYEILKDSSIKEEHCFAMDFNKDGTVLITGFLSGKINVYNFNQEKLQLRQQLKEHKSEVYCLVFMKESNQFISSGVDKIIIIWSMNNNEWKVQQILEGHTSFIYCLITNIDEDLIISGGDDKSIKFWKKNQSSCFFTLNAHRGKVLSLSLNYKQNQLISSAYNQKVILISEKQKNETWIVKQQLQIDQFARRICFIDNCTFAFQYEQKQVICIAQINEVDQSFRKAQEVDVQGGQTCYFGFPQKFLQSKQFLLNKNGNYINVIHRYQQNKFSSDFSINFETSQFWGTLSNDGQYLVTWDLKSEQIQIRKYMQ</sequence>
<feature type="repeat" description="WD" evidence="1">
    <location>
        <begin position="259"/>
        <end position="300"/>
    </location>
</feature>
<dbReference type="Pfam" id="PF00400">
    <property type="entry name" value="WD40"/>
    <property type="match status" value="2"/>
</dbReference>
<accession>A0A8S1PHX8</accession>
<evidence type="ECO:0000256" key="1">
    <source>
        <dbReference type="PROSITE-ProRule" id="PRU00221"/>
    </source>
</evidence>
<name>A0A8S1PHX8_9CILI</name>
<dbReference type="PROSITE" id="PS50294">
    <property type="entry name" value="WD_REPEATS_REGION"/>
    <property type="match status" value="2"/>
</dbReference>
<reference evidence="3" key="1">
    <citation type="submission" date="2021-01" db="EMBL/GenBank/DDBJ databases">
        <authorList>
            <consortium name="Genoscope - CEA"/>
            <person name="William W."/>
        </authorList>
    </citation>
    <scope>NUCLEOTIDE SEQUENCE</scope>
</reference>
<dbReference type="OrthoDB" id="406844at2759"/>
<organism evidence="3 4">
    <name type="scientific">Paramecium sonneborni</name>
    <dbReference type="NCBI Taxonomy" id="65129"/>
    <lineage>
        <taxon>Eukaryota</taxon>
        <taxon>Sar</taxon>
        <taxon>Alveolata</taxon>
        <taxon>Ciliophora</taxon>
        <taxon>Intramacronucleata</taxon>
        <taxon>Oligohymenophorea</taxon>
        <taxon>Peniculida</taxon>
        <taxon>Parameciidae</taxon>
        <taxon>Paramecium</taxon>
    </lineage>
</organism>
<dbReference type="EMBL" id="CAJJDN010000077">
    <property type="protein sequence ID" value="CAD8101958.1"/>
    <property type="molecule type" value="Genomic_DNA"/>
</dbReference>
<dbReference type="SMART" id="SM00320">
    <property type="entry name" value="WD40"/>
    <property type="match status" value="4"/>
</dbReference>
<comment type="caution">
    <text evidence="3">The sequence shown here is derived from an EMBL/GenBank/DDBJ whole genome shotgun (WGS) entry which is preliminary data.</text>
</comment>
<dbReference type="PROSITE" id="PS50082">
    <property type="entry name" value="WD_REPEATS_2"/>
    <property type="match status" value="2"/>
</dbReference>
<protein>
    <recommendedName>
        <fullName evidence="5">WD40-repeat-containing domain</fullName>
    </recommendedName>
</protein>
<feature type="repeat" description="WD" evidence="1">
    <location>
        <begin position="215"/>
        <end position="252"/>
    </location>
</feature>
<dbReference type="GO" id="GO:0097361">
    <property type="term" value="C:cytosolic [4Fe-4S] assembly targeting complex"/>
    <property type="evidence" value="ECO:0007669"/>
    <property type="project" value="TreeGrafter"/>
</dbReference>
<evidence type="ECO:0000313" key="3">
    <source>
        <dbReference type="EMBL" id="CAD8101958.1"/>
    </source>
</evidence>
<proteinExistence type="predicted"/>
<dbReference type="PANTHER" id="PTHR19920">
    <property type="entry name" value="WD40 PROTEIN CIAO1"/>
    <property type="match status" value="1"/>
</dbReference>
<keyword evidence="1" id="KW-0853">WD repeat</keyword>
<gene>
    <name evidence="3" type="ORF">PSON_ATCC_30995.1.T0770013</name>
</gene>
<dbReference type="Proteomes" id="UP000692954">
    <property type="component" value="Unassembled WGS sequence"/>
</dbReference>
<feature type="coiled-coil region" evidence="2">
    <location>
        <begin position="126"/>
        <end position="160"/>
    </location>
</feature>
<dbReference type="GO" id="GO:0016226">
    <property type="term" value="P:iron-sulfur cluster assembly"/>
    <property type="evidence" value="ECO:0007669"/>
    <property type="project" value="TreeGrafter"/>
</dbReference>
<dbReference type="InterPro" id="IPR001680">
    <property type="entry name" value="WD40_rpt"/>
</dbReference>
<dbReference type="PANTHER" id="PTHR19920:SF0">
    <property type="entry name" value="CYTOSOLIC IRON-SULFUR PROTEIN ASSEMBLY PROTEIN CIAO1-RELATED"/>
    <property type="match status" value="1"/>
</dbReference>